<dbReference type="Pfam" id="PF13621">
    <property type="entry name" value="Cupin_8"/>
    <property type="match status" value="1"/>
</dbReference>
<protein>
    <submittedName>
        <fullName evidence="2">Ribosomal protein L16 Arg81 hydroxylase</fullName>
    </submittedName>
</protein>
<keyword evidence="2" id="KW-0687">Ribonucleoprotein</keyword>
<evidence type="ECO:0000313" key="2">
    <source>
        <dbReference type="EMBL" id="MET3730673.1"/>
    </source>
</evidence>
<dbReference type="InterPro" id="IPR041667">
    <property type="entry name" value="Cupin_8"/>
</dbReference>
<dbReference type="Proteomes" id="UP001549146">
    <property type="component" value="Unassembled WGS sequence"/>
</dbReference>
<dbReference type="InterPro" id="IPR003347">
    <property type="entry name" value="JmjC_dom"/>
</dbReference>
<evidence type="ECO:0000259" key="1">
    <source>
        <dbReference type="PROSITE" id="PS51184"/>
    </source>
</evidence>
<gene>
    <name evidence="2" type="ORF">ABID46_000225</name>
</gene>
<keyword evidence="3" id="KW-1185">Reference proteome</keyword>
<dbReference type="PANTHER" id="PTHR12461:SF105">
    <property type="entry name" value="HYPOXIA-INDUCIBLE FACTOR 1-ALPHA INHIBITOR"/>
    <property type="match status" value="1"/>
</dbReference>
<sequence length="295" mass="34821">MNKPNNTFDLIEVEKVKGISKQEFIEKYYKKKKPVLIEGLTDSWNDKWRFDYIKEIAGEQIVPLYTSEPTKGKKNSLDPVAKMKMSEYIDLLRTQPTDLRIFFYMVKDNLPQLLKDFEFPDIGLPYFKRIPALFFGGQGAKVFMHYDIDLGDNLHIHFEGRKRVLLFGPDQNTNLYKVPFSICNLESIDMSNPDFEKYPALKNAKGLVANMNHGDALYIPGEWWHFITYVDGSFSMSLRSLPQDPRRFAGMLYNVFFMRHVDFWIRKIKGQKWIDYKDKWAYNRTHKKLGINKRA</sequence>
<proteinExistence type="predicted"/>
<dbReference type="EMBL" id="JBEPMO010000001">
    <property type="protein sequence ID" value="MET3730673.1"/>
    <property type="molecule type" value="Genomic_DNA"/>
</dbReference>
<keyword evidence="2" id="KW-0689">Ribosomal protein</keyword>
<accession>A0ABV2LQ26</accession>
<dbReference type="PANTHER" id="PTHR12461">
    <property type="entry name" value="HYPOXIA-INDUCIBLE FACTOR 1 ALPHA INHIBITOR-RELATED"/>
    <property type="match status" value="1"/>
</dbReference>
<feature type="domain" description="JmjC" evidence="1">
    <location>
        <begin position="84"/>
        <end position="257"/>
    </location>
</feature>
<reference evidence="2 3" key="1">
    <citation type="submission" date="2024-06" db="EMBL/GenBank/DDBJ databases">
        <title>Genomic Encyclopedia of Type Strains, Phase IV (KMG-IV): sequencing the most valuable type-strain genomes for metagenomic binning, comparative biology and taxonomic classification.</title>
        <authorList>
            <person name="Goeker M."/>
        </authorList>
    </citation>
    <scope>NUCLEOTIDE SEQUENCE [LARGE SCALE GENOMIC DNA]</scope>
    <source>
        <strain evidence="2 3">DSM 29388</strain>
    </source>
</reference>
<dbReference type="PROSITE" id="PS51184">
    <property type="entry name" value="JMJC"/>
    <property type="match status" value="1"/>
</dbReference>
<evidence type="ECO:0000313" key="3">
    <source>
        <dbReference type="Proteomes" id="UP001549146"/>
    </source>
</evidence>
<comment type="caution">
    <text evidence="2">The sequence shown here is derived from an EMBL/GenBank/DDBJ whole genome shotgun (WGS) entry which is preliminary data.</text>
</comment>
<dbReference type="GO" id="GO:0005840">
    <property type="term" value="C:ribosome"/>
    <property type="evidence" value="ECO:0007669"/>
    <property type="project" value="UniProtKB-KW"/>
</dbReference>
<organism evidence="2 3">
    <name type="scientific">Moheibacter stercoris</name>
    <dbReference type="NCBI Taxonomy" id="1628251"/>
    <lineage>
        <taxon>Bacteria</taxon>
        <taxon>Pseudomonadati</taxon>
        <taxon>Bacteroidota</taxon>
        <taxon>Flavobacteriia</taxon>
        <taxon>Flavobacteriales</taxon>
        <taxon>Weeksellaceae</taxon>
        <taxon>Moheibacter</taxon>
    </lineage>
</organism>
<dbReference type="RefSeq" id="WP_354505928.1">
    <property type="nucleotide sequence ID" value="NZ_JBEPMO010000001.1"/>
</dbReference>
<name>A0ABV2LQ26_9FLAO</name>
<dbReference type="Gene3D" id="2.60.120.650">
    <property type="entry name" value="Cupin"/>
    <property type="match status" value="1"/>
</dbReference>
<dbReference type="SUPFAM" id="SSF51197">
    <property type="entry name" value="Clavaminate synthase-like"/>
    <property type="match status" value="1"/>
</dbReference>